<dbReference type="Gene3D" id="1.10.1370.10">
    <property type="entry name" value="Neurolysin, domain 3"/>
    <property type="match status" value="1"/>
</dbReference>
<dbReference type="PANTHER" id="PTHR11804:SF84">
    <property type="entry name" value="SACCHAROLYSIN"/>
    <property type="match status" value="1"/>
</dbReference>
<dbReference type="Gene3D" id="1.20.1050.40">
    <property type="entry name" value="Endopeptidase. Chain P, domain 1"/>
    <property type="match status" value="1"/>
</dbReference>
<evidence type="ECO:0000259" key="9">
    <source>
        <dbReference type="Pfam" id="PF01432"/>
    </source>
</evidence>
<comment type="similarity">
    <text evidence="1 8">Belongs to the peptidase M3 family.</text>
</comment>
<keyword evidence="2 8" id="KW-0645">Protease</keyword>
<dbReference type="InterPro" id="IPR045090">
    <property type="entry name" value="Pept_M3A_M3B"/>
</dbReference>
<reference evidence="10" key="1">
    <citation type="submission" date="2022-11" db="EMBL/GenBank/DDBJ databases">
        <title>Genome Sequence of Cubamyces cubensis.</title>
        <authorList>
            <person name="Buettner E."/>
        </authorList>
    </citation>
    <scope>NUCLEOTIDE SEQUENCE</scope>
    <source>
        <strain evidence="10">MPL-01</strain>
    </source>
</reference>
<dbReference type="Proteomes" id="UP001215151">
    <property type="component" value="Unassembled WGS sequence"/>
</dbReference>
<dbReference type="InterPro" id="IPR024079">
    <property type="entry name" value="MetalloPept_cat_dom_sf"/>
</dbReference>
<keyword evidence="11" id="KW-1185">Reference proteome</keyword>
<evidence type="ECO:0000313" key="11">
    <source>
        <dbReference type="Proteomes" id="UP001215151"/>
    </source>
</evidence>
<evidence type="ECO:0000256" key="6">
    <source>
        <dbReference type="ARBA" id="ARBA00023049"/>
    </source>
</evidence>
<proteinExistence type="inferred from homology"/>
<comment type="function">
    <text evidence="7">Cleaves proteins, imported into the mitochondrion, to their mature size. While most mitochondrial precursor proteins are processed to the mature form in one step by mitochondrial processing peptidase (MPP), the sequential cleavage by MIP of an octapeptide after initial processing by MPP is a required step for a subgroup of nuclear-encoded precursor proteins destined for the matrix or the inner membrane.</text>
</comment>
<evidence type="ECO:0000256" key="1">
    <source>
        <dbReference type="ARBA" id="ARBA00006040"/>
    </source>
</evidence>
<keyword evidence="4 8" id="KW-0378">Hydrolase</keyword>
<dbReference type="GO" id="GO:0006518">
    <property type="term" value="P:peptide metabolic process"/>
    <property type="evidence" value="ECO:0007669"/>
    <property type="project" value="TreeGrafter"/>
</dbReference>
<comment type="cofactor">
    <cofactor evidence="8">
        <name>Zn(2+)</name>
        <dbReference type="ChEBI" id="CHEBI:29105"/>
    </cofactor>
    <text evidence="8">Binds 1 zinc ion.</text>
</comment>
<evidence type="ECO:0000256" key="4">
    <source>
        <dbReference type="ARBA" id="ARBA00022801"/>
    </source>
</evidence>
<dbReference type="GO" id="GO:0006508">
    <property type="term" value="P:proteolysis"/>
    <property type="evidence" value="ECO:0007669"/>
    <property type="project" value="UniProtKB-KW"/>
</dbReference>
<feature type="domain" description="Peptidase M3A/M3B catalytic" evidence="9">
    <location>
        <begin position="217"/>
        <end position="661"/>
    </location>
</feature>
<dbReference type="GO" id="GO:0004222">
    <property type="term" value="F:metalloendopeptidase activity"/>
    <property type="evidence" value="ECO:0007669"/>
    <property type="project" value="InterPro"/>
</dbReference>
<dbReference type="PANTHER" id="PTHR11804">
    <property type="entry name" value="PROTEASE M3 THIMET OLIGOPEPTIDASE-RELATED"/>
    <property type="match status" value="1"/>
</dbReference>
<comment type="caution">
    <text evidence="10">The sequence shown here is derived from an EMBL/GenBank/DDBJ whole genome shotgun (WGS) entry which is preliminary data.</text>
</comment>
<dbReference type="Gene3D" id="3.40.390.10">
    <property type="entry name" value="Collagenase (Catalytic Domain)"/>
    <property type="match status" value="1"/>
</dbReference>
<dbReference type="Pfam" id="PF01432">
    <property type="entry name" value="Peptidase_M3"/>
    <property type="match status" value="1"/>
</dbReference>
<evidence type="ECO:0000256" key="5">
    <source>
        <dbReference type="ARBA" id="ARBA00022833"/>
    </source>
</evidence>
<dbReference type="GO" id="GO:0046872">
    <property type="term" value="F:metal ion binding"/>
    <property type="evidence" value="ECO:0007669"/>
    <property type="project" value="UniProtKB-UniRule"/>
</dbReference>
<name>A0AAD7XGK7_9APHY</name>
<sequence length="665" mass="75875">MATLTPPQAAPKWTHTPEEVIRLTKEALAKYSIIEDSVAALTPAECTFESVFLALALAKAKRFCVTEPLSFYQNVSPSAELRDASTEAESLVREFEVGSSMRIDIFRALQAAEKNIKDSGRVLSPEEQRLIDKMLLDGSRNGLALSDAEREKLTALKTELAQACIDFKGSITFTPEELKGVPQEFISGYTKRTEGDKEVYVVTFKMSDFGPVNRFAENPETRRIMYEAFEDRLAVNEPVLSKVLDCRREIAELLGYRTWADYATEIKMVKTAKGVKQFLADLEDKLRPIGLKERRALLELKKKEHEEKGFPFDGELYIWDSSYYDLKFIESNLNLDSMLLKEHFPVAHVVPTILDIYQDLLQVRFVEIQGETWHLEVQQYALWEKDAKDESDFLGYCYIDLYPREGKFPGAAVWPLLPGYEKEDGSRNYPVAAIVANLAKPNALKPALMTHHDVKTLFHEMGHIFHELLSRTRFARFHGTTVAGDFMEAPSQMLEEWCYEPKVLTLMSSHYQTKKPLDAEFIGKLLKARYANVGLFNLRQIAYSQFDLEAHMFEGPGGDYTQLWTDICQSIGLLRYDKAHPGQCGLHHIIGDYNVGLYGYMYSQVYAADMYATVFKEDPLDPARGRRYREKILLPGSSKDEMDMLRDFLGREPNSEAFVKQLFGA</sequence>
<dbReference type="InterPro" id="IPR024080">
    <property type="entry name" value="Neurolysin/TOP_N"/>
</dbReference>
<accession>A0AAD7XGK7</accession>
<keyword evidence="5 8" id="KW-0862">Zinc</keyword>
<keyword evidence="3 8" id="KW-0479">Metal-binding</keyword>
<dbReference type="InterPro" id="IPR001567">
    <property type="entry name" value="Pept_M3A_M3B_dom"/>
</dbReference>
<evidence type="ECO:0000256" key="8">
    <source>
        <dbReference type="RuleBase" id="RU003435"/>
    </source>
</evidence>
<gene>
    <name evidence="10" type="ORF">ONZ51_g322</name>
</gene>
<dbReference type="GO" id="GO:0005758">
    <property type="term" value="C:mitochondrial intermembrane space"/>
    <property type="evidence" value="ECO:0007669"/>
    <property type="project" value="TreeGrafter"/>
</dbReference>
<protein>
    <recommendedName>
        <fullName evidence="9">Peptidase M3A/M3B catalytic domain-containing protein</fullName>
    </recommendedName>
</protein>
<dbReference type="CDD" id="cd06455">
    <property type="entry name" value="M3A_TOP"/>
    <property type="match status" value="1"/>
</dbReference>
<dbReference type="InterPro" id="IPR024077">
    <property type="entry name" value="Neurolysin/TOP_dom2"/>
</dbReference>
<evidence type="ECO:0000313" key="10">
    <source>
        <dbReference type="EMBL" id="KAJ8501920.1"/>
    </source>
</evidence>
<dbReference type="FunFam" id="3.40.390.10:FF:000074">
    <property type="entry name" value="Metalloprotease"/>
    <property type="match status" value="1"/>
</dbReference>
<dbReference type="EMBL" id="JAPEVG010000003">
    <property type="protein sequence ID" value="KAJ8501920.1"/>
    <property type="molecule type" value="Genomic_DNA"/>
</dbReference>
<dbReference type="AlphaFoldDB" id="A0AAD7XGK7"/>
<evidence type="ECO:0000256" key="7">
    <source>
        <dbReference type="ARBA" id="ARBA00025208"/>
    </source>
</evidence>
<evidence type="ECO:0000256" key="2">
    <source>
        <dbReference type="ARBA" id="ARBA00022670"/>
    </source>
</evidence>
<evidence type="ECO:0000256" key="3">
    <source>
        <dbReference type="ARBA" id="ARBA00022723"/>
    </source>
</evidence>
<dbReference type="SUPFAM" id="SSF55486">
    <property type="entry name" value="Metalloproteases ('zincins'), catalytic domain"/>
    <property type="match status" value="1"/>
</dbReference>
<keyword evidence="6 8" id="KW-0482">Metalloprotease</keyword>
<organism evidence="10 11">
    <name type="scientific">Trametes cubensis</name>
    <dbReference type="NCBI Taxonomy" id="1111947"/>
    <lineage>
        <taxon>Eukaryota</taxon>
        <taxon>Fungi</taxon>
        <taxon>Dikarya</taxon>
        <taxon>Basidiomycota</taxon>
        <taxon>Agaricomycotina</taxon>
        <taxon>Agaricomycetes</taxon>
        <taxon>Polyporales</taxon>
        <taxon>Polyporaceae</taxon>
        <taxon>Trametes</taxon>
    </lineage>
</organism>